<evidence type="ECO:0000313" key="4">
    <source>
        <dbReference type="EMBL" id="CAB4191267.1"/>
    </source>
</evidence>
<dbReference type="EMBL" id="LR797074">
    <property type="protein sequence ID" value="CAB4185378.1"/>
    <property type="molecule type" value="Genomic_DNA"/>
</dbReference>
<evidence type="ECO:0000313" key="3">
    <source>
        <dbReference type="EMBL" id="CAB4188482.1"/>
    </source>
</evidence>
<dbReference type="EMBL" id="LR797172">
    <property type="protein sequence ID" value="CAB4191267.1"/>
    <property type="molecule type" value="Genomic_DNA"/>
</dbReference>
<evidence type="ECO:0000313" key="2">
    <source>
        <dbReference type="EMBL" id="CAB4185378.1"/>
    </source>
</evidence>
<sequence length="142" mass="14783">MSTSQIPAVKTALVALLGTLLPDPVWTGYGHPGTVRMDDMAAVMDARSSQAPATLGSGRNREETISVDVVFSTYRGGNDQATTTARVFAMLAALETSLRTDPTIGGIVRTAQIADIALAEVSSPEGRVAELAVTIAAVVRLL</sequence>
<gene>
    <name evidence="2" type="ORF">UFOVP1120_45</name>
    <name evidence="3" type="ORF">UFOVP1183_39</name>
    <name evidence="4" type="ORF">UFOVP1227_22</name>
    <name evidence="5" type="ORF">UFOVP1571_45</name>
    <name evidence="1" type="ORF">UFOVP955_43</name>
</gene>
<evidence type="ECO:0000313" key="1">
    <source>
        <dbReference type="EMBL" id="CAB4173530.1"/>
    </source>
</evidence>
<name>A0A6J5QXE0_9CAUD</name>
<accession>A0A6J5QXE0</accession>
<dbReference type="EMBL" id="LR796904">
    <property type="protein sequence ID" value="CAB4173530.1"/>
    <property type="molecule type" value="Genomic_DNA"/>
</dbReference>
<evidence type="ECO:0000313" key="5">
    <source>
        <dbReference type="EMBL" id="CAB5230148.1"/>
    </source>
</evidence>
<proteinExistence type="predicted"/>
<organism evidence="3">
    <name type="scientific">uncultured Caudovirales phage</name>
    <dbReference type="NCBI Taxonomy" id="2100421"/>
    <lineage>
        <taxon>Viruses</taxon>
        <taxon>Duplodnaviria</taxon>
        <taxon>Heunggongvirae</taxon>
        <taxon>Uroviricota</taxon>
        <taxon>Caudoviricetes</taxon>
        <taxon>Peduoviridae</taxon>
        <taxon>Maltschvirus</taxon>
        <taxon>Maltschvirus maltsch</taxon>
    </lineage>
</organism>
<dbReference type="EMBL" id="LR797125">
    <property type="protein sequence ID" value="CAB4188482.1"/>
    <property type="molecule type" value="Genomic_DNA"/>
</dbReference>
<dbReference type="EMBL" id="LR798413">
    <property type="protein sequence ID" value="CAB5230148.1"/>
    <property type="molecule type" value="Genomic_DNA"/>
</dbReference>
<evidence type="ECO:0008006" key="6">
    <source>
        <dbReference type="Google" id="ProtNLM"/>
    </source>
</evidence>
<protein>
    <recommendedName>
        <fullName evidence="6">Tail completion protein</fullName>
    </recommendedName>
</protein>
<reference evidence="3" key="1">
    <citation type="submission" date="2020-05" db="EMBL/GenBank/DDBJ databases">
        <authorList>
            <person name="Chiriac C."/>
            <person name="Salcher M."/>
            <person name="Ghai R."/>
            <person name="Kavagutti S V."/>
        </authorList>
    </citation>
    <scope>NUCLEOTIDE SEQUENCE</scope>
</reference>